<sequence>MPDVSPDHGRENLRTLVALWWRGGPSYDQRIAYLHNRSLLPMIRVVVSVCAALLGLMSIALIPLVRPLTVVDVVRLTVCGAVALFWAVRWQLGEVPNARWASVFVASSIIAIYVASSTQNEPLAAALGVASLAMIATFGALILSTRAFLVNAALIFAAIAASTLPVLPGYGWAQTLLGAAILIGATIGVPATMQFGMSFSWFDTAEAGTDPLTGAFNRRGLHTIWATWAMRRSPAAEHAAVIVVDLDRFKAVNDTHGHTAGDEMLVQVARTLRSIGASVDALVARLGGDEFALLVVGHDEAECTNLAHRIRRGIAAVPPVGASAVTASIGVAVDDAPATDPGLIDRLLAAADEAMYQAKRTGDAVAVAPGNPVL</sequence>
<dbReference type="InterPro" id="IPR050469">
    <property type="entry name" value="Diguanylate_Cyclase"/>
</dbReference>
<dbReference type="GO" id="GO:1902201">
    <property type="term" value="P:negative regulation of bacterial-type flagellum-dependent cell motility"/>
    <property type="evidence" value="ECO:0007669"/>
    <property type="project" value="TreeGrafter"/>
</dbReference>
<dbReference type="HOGENOM" id="CLU_000445_11_14_11"/>
<feature type="transmembrane region" description="Helical" evidence="1">
    <location>
        <begin position="39"/>
        <end position="62"/>
    </location>
</feature>
<dbReference type="SUPFAM" id="SSF55073">
    <property type="entry name" value="Nucleotide cyclase"/>
    <property type="match status" value="1"/>
</dbReference>
<dbReference type="SMART" id="SM00267">
    <property type="entry name" value="GGDEF"/>
    <property type="match status" value="1"/>
</dbReference>
<dbReference type="KEGG" id="tpr:Tpau_0351"/>
<dbReference type="Proteomes" id="UP000001213">
    <property type="component" value="Chromosome"/>
</dbReference>
<feature type="transmembrane region" description="Helical" evidence="1">
    <location>
        <begin position="172"/>
        <end position="191"/>
    </location>
</feature>
<dbReference type="AlphaFoldDB" id="D5URE1"/>
<dbReference type="InterPro" id="IPR043128">
    <property type="entry name" value="Rev_trsase/Diguanyl_cyclase"/>
</dbReference>
<protein>
    <submittedName>
        <fullName evidence="3">Diguanylate cyclase</fullName>
    </submittedName>
</protein>
<keyword evidence="1" id="KW-1133">Transmembrane helix</keyword>
<accession>D5URE1</accession>
<dbReference type="Pfam" id="PF00990">
    <property type="entry name" value="GGDEF"/>
    <property type="match status" value="1"/>
</dbReference>
<feature type="transmembrane region" description="Helical" evidence="1">
    <location>
        <begin position="122"/>
        <end position="143"/>
    </location>
</feature>
<evidence type="ECO:0000259" key="2">
    <source>
        <dbReference type="PROSITE" id="PS50887"/>
    </source>
</evidence>
<dbReference type="PROSITE" id="PS50887">
    <property type="entry name" value="GGDEF"/>
    <property type="match status" value="1"/>
</dbReference>
<dbReference type="RefSeq" id="WP_013125040.1">
    <property type="nucleotide sequence ID" value="NC_014158.1"/>
</dbReference>
<keyword evidence="1" id="KW-0472">Membrane</keyword>
<keyword evidence="4" id="KW-1185">Reference proteome</keyword>
<dbReference type="InterPro" id="IPR029787">
    <property type="entry name" value="Nucleotide_cyclase"/>
</dbReference>
<evidence type="ECO:0000256" key="1">
    <source>
        <dbReference type="SAM" id="Phobius"/>
    </source>
</evidence>
<dbReference type="NCBIfam" id="TIGR00254">
    <property type="entry name" value="GGDEF"/>
    <property type="match status" value="1"/>
</dbReference>
<gene>
    <name evidence="3" type="ordered locus">Tpau_0351</name>
</gene>
<dbReference type="PANTHER" id="PTHR45138:SF9">
    <property type="entry name" value="DIGUANYLATE CYCLASE DGCM-RELATED"/>
    <property type="match status" value="1"/>
</dbReference>
<dbReference type="GO" id="GO:0052621">
    <property type="term" value="F:diguanylate cyclase activity"/>
    <property type="evidence" value="ECO:0007669"/>
    <property type="project" value="TreeGrafter"/>
</dbReference>
<name>D5URE1_TSUPD</name>
<evidence type="ECO:0000313" key="3">
    <source>
        <dbReference type="EMBL" id="ADG76994.1"/>
    </source>
</evidence>
<organism evidence="3 4">
    <name type="scientific">Tsukamurella paurometabola (strain ATCC 8368 / DSM 20162 / CCUG 35730 / CIP 100753 / JCM 10117 / KCTC 9821 / NBRC 16120 / NCIMB 702349 / NCTC 13040)</name>
    <name type="common">Corynebacterium paurometabolum</name>
    <dbReference type="NCBI Taxonomy" id="521096"/>
    <lineage>
        <taxon>Bacteria</taxon>
        <taxon>Bacillati</taxon>
        <taxon>Actinomycetota</taxon>
        <taxon>Actinomycetes</taxon>
        <taxon>Mycobacteriales</taxon>
        <taxon>Tsukamurellaceae</taxon>
        <taxon>Tsukamurella</taxon>
    </lineage>
</organism>
<dbReference type="GO" id="GO:0005886">
    <property type="term" value="C:plasma membrane"/>
    <property type="evidence" value="ECO:0007669"/>
    <property type="project" value="TreeGrafter"/>
</dbReference>
<dbReference type="CDD" id="cd01949">
    <property type="entry name" value="GGDEF"/>
    <property type="match status" value="1"/>
</dbReference>
<dbReference type="STRING" id="521096.Tpau_0351"/>
<feature type="domain" description="GGDEF" evidence="2">
    <location>
        <begin position="237"/>
        <end position="371"/>
    </location>
</feature>
<dbReference type="InterPro" id="IPR000160">
    <property type="entry name" value="GGDEF_dom"/>
</dbReference>
<evidence type="ECO:0000313" key="4">
    <source>
        <dbReference type="Proteomes" id="UP000001213"/>
    </source>
</evidence>
<dbReference type="Gene3D" id="3.30.70.270">
    <property type="match status" value="1"/>
</dbReference>
<dbReference type="PANTHER" id="PTHR45138">
    <property type="entry name" value="REGULATORY COMPONENTS OF SENSORY TRANSDUCTION SYSTEM"/>
    <property type="match status" value="1"/>
</dbReference>
<dbReference type="GO" id="GO:0043709">
    <property type="term" value="P:cell adhesion involved in single-species biofilm formation"/>
    <property type="evidence" value="ECO:0007669"/>
    <property type="project" value="TreeGrafter"/>
</dbReference>
<feature type="transmembrane region" description="Helical" evidence="1">
    <location>
        <begin position="148"/>
        <end position="166"/>
    </location>
</feature>
<feature type="transmembrane region" description="Helical" evidence="1">
    <location>
        <begin position="100"/>
        <end position="116"/>
    </location>
</feature>
<keyword evidence="1" id="KW-0812">Transmembrane</keyword>
<dbReference type="eggNOG" id="COG2199">
    <property type="taxonomic scope" value="Bacteria"/>
</dbReference>
<reference evidence="4" key="1">
    <citation type="submission" date="2010-03" db="EMBL/GenBank/DDBJ databases">
        <title>The complete chromosome of Tsukamurella paurometabola DSM 20162.</title>
        <authorList>
            <consortium name="US DOE Joint Genome Institute (JGI-PGF)"/>
            <person name="Lucas S."/>
            <person name="Copeland A."/>
            <person name="Lapidus A."/>
            <person name="Glavina del Rio T."/>
            <person name="Dalin E."/>
            <person name="Tice H."/>
            <person name="Bruce D."/>
            <person name="Goodwin L."/>
            <person name="Pitluck S."/>
            <person name="Kyrpides N."/>
            <person name="Mavromatis K."/>
            <person name="Ivanova N."/>
            <person name="Mikhailova N."/>
            <person name="Munk A.C."/>
            <person name="Brettin T."/>
            <person name="Detter J.C."/>
            <person name="Tapia R."/>
            <person name="Han C."/>
            <person name="Larimer F."/>
            <person name="Land M."/>
            <person name="Hauser L."/>
            <person name="Markowitz V."/>
            <person name="Cheng J.-F."/>
            <person name="Hugenholtz P."/>
            <person name="Woyke T."/>
            <person name="Wu D."/>
            <person name="Jando M."/>
            <person name="Brambilla E."/>
            <person name="Klenk H.-P."/>
            <person name="Eisen J.A."/>
        </authorList>
    </citation>
    <scope>NUCLEOTIDE SEQUENCE [LARGE SCALE GENOMIC DNA]</scope>
    <source>
        <strain evidence="4">ATCC 8368 / DSM 20162 / CCUG 35730 / CIP 100753 / JCM 10117 / KCTC 9821 / NBRC 16120 / NCIMB 702349 / NCTC 13040</strain>
    </source>
</reference>
<proteinExistence type="predicted"/>
<feature type="transmembrane region" description="Helical" evidence="1">
    <location>
        <begin position="68"/>
        <end position="88"/>
    </location>
</feature>
<dbReference type="EMBL" id="CP001966">
    <property type="protein sequence ID" value="ADG76994.1"/>
    <property type="molecule type" value="Genomic_DNA"/>
</dbReference>
<reference evidence="3 4" key="2">
    <citation type="journal article" date="2011" name="Stand. Genomic Sci.">
        <title>Complete genome sequence of Tsukamurella paurometabola type strain (no. 33).</title>
        <authorList>
            <person name="Munk A.C."/>
            <person name="Lapidus A."/>
            <person name="Lucas S."/>
            <person name="Nolan M."/>
            <person name="Tice H."/>
            <person name="Cheng J.F."/>
            <person name="Del Rio T.G."/>
            <person name="Goodwin L."/>
            <person name="Pitluck S."/>
            <person name="Liolios K."/>
            <person name="Huntemann M."/>
            <person name="Ivanova N."/>
            <person name="Mavromatis K."/>
            <person name="Mikhailova N."/>
            <person name="Pati A."/>
            <person name="Chen A."/>
            <person name="Palaniappan K."/>
            <person name="Tapia R."/>
            <person name="Han C."/>
            <person name="Land M."/>
            <person name="Hauser L."/>
            <person name="Chang Y.J."/>
            <person name="Jeffries C.D."/>
            <person name="Brettin T."/>
            <person name="Yasawong M."/>
            <person name="Brambilla E.M."/>
            <person name="Rohde M."/>
            <person name="Sikorski J."/>
            <person name="Goker M."/>
            <person name="Detter J.C."/>
            <person name="Woyke T."/>
            <person name="Bristow J."/>
            <person name="Eisen J.A."/>
            <person name="Markowitz V."/>
            <person name="Hugenholtz P."/>
            <person name="Kyrpides N.C."/>
            <person name="Klenk H.P."/>
        </authorList>
    </citation>
    <scope>NUCLEOTIDE SEQUENCE [LARGE SCALE GENOMIC DNA]</scope>
    <source>
        <strain evidence="4">ATCC 8368 / DSM 20162 / CCUG 35730 / CIP 100753 / JCM 10117 / KCTC 9821 / NBRC 16120 / NCIMB 702349 / NCTC 13040</strain>
    </source>
</reference>